<organism evidence="2 3">
    <name type="scientific">Paractinoplanes abujensis</name>
    <dbReference type="NCBI Taxonomy" id="882441"/>
    <lineage>
        <taxon>Bacteria</taxon>
        <taxon>Bacillati</taxon>
        <taxon>Actinomycetota</taxon>
        <taxon>Actinomycetes</taxon>
        <taxon>Micromonosporales</taxon>
        <taxon>Micromonosporaceae</taxon>
        <taxon>Paractinoplanes</taxon>
    </lineage>
</organism>
<feature type="compositionally biased region" description="Basic and acidic residues" evidence="1">
    <location>
        <begin position="97"/>
        <end position="108"/>
    </location>
</feature>
<dbReference type="Proteomes" id="UP000542742">
    <property type="component" value="Unassembled WGS sequence"/>
</dbReference>
<evidence type="ECO:0000256" key="1">
    <source>
        <dbReference type="SAM" id="MobiDB-lite"/>
    </source>
</evidence>
<comment type="caution">
    <text evidence="2">The sequence shown here is derived from an EMBL/GenBank/DDBJ whole genome shotgun (WGS) entry which is preliminary data.</text>
</comment>
<accession>A0A7W7G2G5</accession>
<proteinExistence type="predicted"/>
<dbReference type="RefSeq" id="WP_184951813.1">
    <property type="nucleotide sequence ID" value="NZ_BOMC01000080.1"/>
</dbReference>
<evidence type="ECO:0000313" key="2">
    <source>
        <dbReference type="EMBL" id="MBB4693160.1"/>
    </source>
</evidence>
<feature type="compositionally biased region" description="Low complexity" evidence="1">
    <location>
        <begin position="109"/>
        <end position="118"/>
    </location>
</feature>
<sequence>MTIAAGFALGLRLAFAGGRRGWTRTATAALGVAIGAAGPPMAASVPVTLDARHARTEARSDHVRGEVIPGRPHHDRRGDGRTVGRQRDPGAADPAADDGRPAARRDLPAARAPSRPGRAVRGCTVVWSVLLQVAVPV</sequence>
<name>A0A7W7G2G5_9ACTN</name>
<evidence type="ECO:0000313" key="3">
    <source>
        <dbReference type="Proteomes" id="UP000542742"/>
    </source>
</evidence>
<dbReference type="AlphaFoldDB" id="A0A7W7G2G5"/>
<keyword evidence="3" id="KW-1185">Reference proteome</keyword>
<feature type="compositionally biased region" description="Basic and acidic residues" evidence="1">
    <location>
        <begin position="76"/>
        <end position="90"/>
    </location>
</feature>
<feature type="region of interest" description="Disordered" evidence="1">
    <location>
        <begin position="55"/>
        <end position="118"/>
    </location>
</feature>
<dbReference type="EMBL" id="JACHMF010000001">
    <property type="protein sequence ID" value="MBB4693160.1"/>
    <property type="molecule type" value="Genomic_DNA"/>
</dbReference>
<protein>
    <submittedName>
        <fullName evidence="2">Uncharacterized protein</fullName>
    </submittedName>
</protein>
<reference evidence="2 3" key="1">
    <citation type="submission" date="2020-08" db="EMBL/GenBank/DDBJ databases">
        <title>Sequencing the genomes of 1000 actinobacteria strains.</title>
        <authorList>
            <person name="Klenk H.-P."/>
        </authorList>
    </citation>
    <scope>NUCLEOTIDE SEQUENCE [LARGE SCALE GENOMIC DNA]</scope>
    <source>
        <strain evidence="2 3">DSM 45518</strain>
    </source>
</reference>
<feature type="compositionally biased region" description="Basic and acidic residues" evidence="1">
    <location>
        <begin position="55"/>
        <end position="65"/>
    </location>
</feature>
<gene>
    <name evidence="2" type="ORF">BKA14_003308</name>
</gene>